<name>A0AAV9GFK2_9PEZI</name>
<comment type="caution">
    <text evidence="1">The sequence shown here is derived from an EMBL/GenBank/DDBJ whole genome shotgun (WGS) entry which is preliminary data.</text>
</comment>
<dbReference type="AlphaFoldDB" id="A0AAV9GFK2"/>
<reference evidence="1" key="1">
    <citation type="journal article" date="2023" name="Mol. Phylogenet. Evol.">
        <title>Genome-scale phylogeny and comparative genomics of the fungal order Sordariales.</title>
        <authorList>
            <person name="Hensen N."/>
            <person name="Bonometti L."/>
            <person name="Westerberg I."/>
            <person name="Brannstrom I.O."/>
            <person name="Guillou S."/>
            <person name="Cros-Aarteil S."/>
            <person name="Calhoun S."/>
            <person name="Haridas S."/>
            <person name="Kuo A."/>
            <person name="Mondo S."/>
            <person name="Pangilinan J."/>
            <person name="Riley R."/>
            <person name="LaButti K."/>
            <person name="Andreopoulos B."/>
            <person name="Lipzen A."/>
            <person name="Chen C."/>
            <person name="Yan M."/>
            <person name="Daum C."/>
            <person name="Ng V."/>
            <person name="Clum A."/>
            <person name="Steindorff A."/>
            <person name="Ohm R.A."/>
            <person name="Martin F."/>
            <person name="Silar P."/>
            <person name="Natvig D.O."/>
            <person name="Lalanne C."/>
            <person name="Gautier V."/>
            <person name="Ament-Velasquez S.L."/>
            <person name="Kruys A."/>
            <person name="Hutchinson M.I."/>
            <person name="Powell A.J."/>
            <person name="Barry K."/>
            <person name="Miller A.N."/>
            <person name="Grigoriev I.V."/>
            <person name="Debuchy R."/>
            <person name="Gladieux P."/>
            <person name="Hiltunen Thoren M."/>
            <person name="Johannesson H."/>
        </authorList>
    </citation>
    <scope>NUCLEOTIDE SEQUENCE</scope>
    <source>
        <strain evidence="1">PSN243</strain>
    </source>
</reference>
<reference evidence="1" key="2">
    <citation type="submission" date="2023-05" db="EMBL/GenBank/DDBJ databases">
        <authorList>
            <consortium name="Lawrence Berkeley National Laboratory"/>
            <person name="Steindorff A."/>
            <person name="Hensen N."/>
            <person name="Bonometti L."/>
            <person name="Westerberg I."/>
            <person name="Brannstrom I.O."/>
            <person name="Guillou S."/>
            <person name="Cros-Aarteil S."/>
            <person name="Calhoun S."/>
            <person name="Haridas S."/>
            <person name="Kuo A."/>
            <person name="Mondo S."/>
            <person name="Pangilinan J."/>
            <person name="Riley R."/>
            <person name="Labutti K."/>
            <person name="Andreopoulos B."/>
            <person name="Lipzen A."/>
            <person name="Chen C."/>
            <person name="Yanf M."/>
            <person name="Daum C."/>
            <person name="Ng V."/>
            <person name="Clum A."/>
            <person name="Ohm R."/>
            <person name="Martin F."/>
            <person name="Silar P."/>
            <person name="Natvig D."/>
            <person name="Lalanne C."/>
            <person name="Gautier V."/>
            <person name="Ament-Velasquez S.L."/>
            <person name="Kruys A."/>
            <person name="Hutchinson M.I."/>
            <person name="Powell A.J."/>
            <person name="Barry K."/>
            <person name="Miller A.N."/>
            <person name="Grigoriev I.V."/>
            <person name="Debuchy R."/>
            <person name="Gladieux P."/>
            <person name="Thoren M.H."/>
            <person name="Johannesson H."/>
        </authorList>
    </citation>
    <scope>NUCLEOTIDE SEQUENCE</scope>
    <source>
        <strain evidence="1">PSN243</strain>
    </source>
</reference>
<protein>
    <recommendedName>
        <fullName evidence="3">Heterokaryon incompatibility domain-containing protein</fullName>
    </recommendedName>
</protein>
<dbReference type="Proteomes" id="UP001321760">
    <property type="component" value="Unassembled WGS sequence"/>
</dbReference>
<evidence type="ECO:0000313" key="1">
    <source>
        <dbReference type="EMBL" id="KAK4446919.1"/>
    </source>
</evidence>
<evidence type="ECO:0000313" key="2">
    <source>
        <dbReference type="Proteomes" id="UP001321760"/>
    </source>
</evidence>
<gene>
    <name evidence="1" type="ORF">QBC34DRAFT_496513</name>
</gene>
<keyword evidence="2" id="KW-1185">Reference proteome</keyword>
<accession>A0AAV9GFK2</accession>
<organism evidence="1 2">
    <name type="scientific">Podospora aff. communis PSN243</name>
    <dbReference type="NCBI Taxonomy" id="3040156"/>
    <lineage>
        <taxon>Eukaryota</taxon>
        <taxon>Fungi</taxon>
        <taxon>Dikarya</taxon>
        <taxon>Ascomycota</taxon>
        <taxon>Pezizomycotina</taxon>
        <taxon>Sordariomycetes</taxon>
        <taxon>Sordariomycetidae</taxon>
        <taxon>Sordariales</taxon>
        <taxon>Podosporaceae</taxon>
        <taxon>Podospora</taxon>
    </lineage>
</organism>
<evidence type="ECO:0008006" key="3">
    <source>
        <dbReference type="Google" id="ProtNLM"/>
    </source>
</evidence>
<proteinExistence type="predicted"/>
<dbReference type="EMBL" id="MU865953">
    <property type="protein sequence ID" value="KAK4446919.1"/>
    <property type="molecule type" value="Genomic_DNA"/>
</dbReference>
<sequence>MDQPDELQLLNFDGHPALPAVRFGGCELCEWPLRKEDTYLSFVGNSSSTAYASLERCHTPQDVAKSNILCPYRSRCSTCGGAPEAICVHTGCFRLVMQHTQLAQQDLLDFMWVRAAWKAPWRDAPHLSLELSPPPAPPASPMSALGLSHFNKLPVELVQQIWQNSTASTLWGYARVLDIAHHANESAPSQATLVTVPFSRVVSWERGSQPVLSPTPRILAKAQGPPQTTRITIDSEGIRAIERFDYGALYDQRARRDRSDRLAFAFIDESDEFRVKVHFKYHLARLELSYSRERGSRTIWPPPLFDTPVPPPLEDLQVNLLGLAWSFLNDGLDNTWRFYTAELDKITGLTFLTSGHTLVAIHPHTPQEPSAASTVARLPPWVEPPKTWEYFTVSELRSERASDKRGYPWTSTYLDDGFPGLLGPRDQPAHLLIWGSYLAAQDQVCVMATSVVTQGQEIIPPGDIYMRISDDGAYIDRVRSDDGVYIDRVRPDGGMGAPRFYEASASLADVAWIEVFNDMDGYTEGILVVYKDGATQIGVGSCRVGVEDGVVTSEPERMLVLDEPERRERPEYQWGGARRRRYKVAFLAKGCSFVLREGEIQRGIKDEESALVFEAESIEEGLIATAVTIFNKR</sequence>